<evidence type="ECO:0000256" key="3">
    <source>
        <dbReference type="ARBA" id="ARBA00023014"/>
    </source>
</evidence>
<feature type="domain" description="Radical SAM core" evidence="4">
    <location>
        <begin position="25"/>
        <end position="202"/>
    </location>
</feature>
<sequence>MLKVNIVESKTVLVQSKLPSDDFVINPYSGCAFGCIYCYADFTRRFSGHLKDEWGEYVDVRINAPEVLDKEIKKLIRKMKSSPSNIWKNGKYPMILMSSVTDPYQGAESKYKVTRGCITVLVENSFEGELSILTKSALVTRDIDLFKKLKRVSVGLTITSTNDETSRFFEKNAPLASTRIQALKKLNDAGIKTYVCINPLLPHFADKDNNLEELFAAIKNAGTNEVFVEHLNLSGKKKSRIKKEITRQLGQTDLVNIWNTQEEEYKRELETVIYNLLDKYKIQVLAGGIIDHEKIMKKGTKFVMR</sequence>
<keyword evidence="2" id="KW-0408">Iron</keyword>
<keyword evidence="3" id="KW-0411">Iron-sulfur</keyword>
<evidence type="ECO:0000313" key="6">
    <source>
        <dbReference type="Proteomes" id="UP000782843"/>
    </source>
</evidence>
<dbReference type="GO" id="GO:0046872">
    <property type="term" value="F:metal ion binding"/>
    <property type="evidence" value="ECO:0007669"/>
    <property type="project" value="UniProtKB-KW"/>
</dbReference>
<reference evidence="5" key="2">
    <citation type="journal article" date="2021" name="Microbiome">
        <title>Successional dynamics and alternative stable states in a saline activated sludge microbial community over 9 years.</title>
        <authorList>
            <person name="Wang Y."/>
            <person name="Ye J."/>
            <person name="Ju F."/>
            <person name="Liu L."/>
            <person name="Boyd J.A."/>
            <person name="Deng Y."/>
            <person name="Parks D.H."/>
            <person name="Jiang X."/>
            <person name="Yin X."/>
            <person name="Woodcroft B.J."/>
            <person name="Tyson G.W."/>
            <person name="Hugenholtz P."/>
            <person name="Polz M.F."/>
            <person name="Zhang T."/>
        </authorList>
    </citation>
    <scope>NUCLEOTIDE SEQUENCE</scope>
    <source>
        <strain evidence="5">HKST-UBA10</strain>
    </source>
</reference>
<dbReference type="AlphaFoldDB" id="A0A955RHS9"/>
<dbReference type="SUPFAM" id="SSF102114">
    <property type="entry name" value="Radical SAM enzymes"/>
    <property type="match status" value="1"/>
</dbReference>
<dbReference type="InterPro" id="IPR007197">
    <property type="entry name" value="rSAM"/>
</dbReference>
<keyword evidence="1" id="KW-0479">Metal-binding</keyword>
<accession>A0A955RHS9</accession>
<protein>
    <submittedName>
        <fullName evidence="5">Radical SAM protein</fullName>
    </submittedName>
</protein>
<dbReference type="InterPro" id="IPR058240">
    <property type="entry name" value="rSAM_sf"/>
</dbReference>
<dbReference type="Gene3D" id="3.80.30.30">
    <property type="match status" value="1"/>
</dbReference>
<dbReference type="SFLD" id="SFLDG01084">
    <property type="entry name" value="Uncharacterised_Radical_SAM_Su"/>
    <property type="match status" value="1"/>
</dbReference>
<evidence type="ECO:0000313" key="5">
    <source>
        <dbReference type="EMBL" id="MCA9382196.1"/>
    </source>
</evidence>
<dbReference type="PANTHER" id="PTHR43432">
    <property type="entry name" value="SLR0285 PROTEIN"/>
    <property type="match status" value="1"/>
</dbReference>
<dbReference type="GO" id="GO:0003824">
    <property type="term" value="F:catalytic activity"/>
    <property type="evidence" value="ECO:0007669"/>
    <property type="project" value="InterPro"/>
</dbReference>
<reference evidence="5" key="1">
    <citation type="submission" date="2020-04" db="EMBL/GenBank/DDBJ databases">
        <authorList>
            <person name="Zhang T."/>
        </authorList>
    </citation>
    <scope>NUCLEOTIDE SEQUENCE</scope>
    <source>
        <strain evidence="5">HKST-UBA10</strain>
    </source>
</reference>
<dbReference type="SFLD" id="SFLDS00029">
    <property type="entry name" value="Radical_SAM"/>
    <property type="match status" value="1"/>
</dbReference>
<dbReference type="PANTHER" id="PTHR43432:SF3">
    <property type="entry name" value="SLR0285 PROTEIN"/>
    <property type="match status" value="1"/>
</dbReference>
<dbReference type="Proteomes" id="UP000782843">
    <property type="component" value="Unassembled WGS sequence"/>
</dbReference>
<dbReference type="CDD" id="cd01335">
    <property type="entry name" value="Radical_SAM"/>
    <property type="match status" value="1"/>
</dbReference>
<dbReference type="InterPro" id="IPR040086">
    <property type="entry name" value="MJ0683-like"/>
</dbReference>
<evidence type="ECO:0000259" key="4">
    <source>
        <dbReference type="Pfam" id="PF04055"/>
    </source>
</evidence>
<gene>
    <name evidence="5" type="ORF">KC660_02190</name>
</gene>
<organism evidence="5 6">
    <name type="scientific">Candidatus Dojkabacteria bacterium</name>
    <dbReference type="NCBI Taxonomy" id="2099670"/>
    <lineage>
        <taxon>Bacteria</taxon>
        <taxon>Candidatus Dojkabacteria</taxon>
    </lineage>
</organism>
<proteinExistence type="predicted"/>
<dbReference type="GO" id="GO:0051536">
    <property type="term" value="F:iron-sulfur cluster binding"/>
    <property type="evidence" value="ECO:0007669"/>
    <property type="project" value="UniProtKB-KW"/>
</dbReference>
<dbReference type="Pfam" id="PF04055">
    <property type="entry name" value="Radical_SAM"/>
    <property type="match status" value="1"/>
</dbReference>
<dbReference type="EMBL" id="JAGQLG010000079">
    <property type="protein sequence ID" value="MCA9382196.1"/>
    <property type="molecule type" value="Genomic_DNA"/>
</dbReference>
<evidence type="ECO:0000256" key="2">
    <source>
        <dbReference type="ARBA" id="ARBA00023004"/>
    </source>
</evidence>
<name>A0A955RHS9_9BACT</name>
<comment type="caution">
    <text evidence="5">The sequence shown here is derived from an EMBL/GenBank/DDBJ whole genome shotgun (WGS) entry which is preliminary data.</text>
</comment>
<evidence type="ECO:0000256" key="1">
    <source>
        <dbReference type="ARBA" id="ARBA00022723"/>
    </source>
</evidence>